<dbReference type="GO" id="GO:0005886">
    <property type="term" value="C:plasma membrane"/>
    <property type="evidence" value="ECO:0007669"/>
    <property type="project" value="TreeGrafter"/>
</dbReference>
<dbReference type="AlphaFoldDB" id="A0A4Y6V991"/>
<comment type="similarity">
    <text evidence="2">Belongs to the purine-cytosine permease (2.A.39) family.</text>
</comment>
<evidence type="ECO:0000256" key="3">
    <source>
        <dbReference type="ARBA" id="ARBA00022692"/>
    </source>
</evidence>
<accession>A0A4Y6V991</accession>
<comment type="subcellular location">
    <subcellularLocation>
        <location evidence="1">Membrane</location>
        <topology evidence="1">Multi-pass membrane protein</topology>
    </subcellularLocation>
</comment>
<keyword evidence="3 6" id="KW-0812">Transmembrane</keyword>
<reference evidence="7 8" key="1">
    <citation type="submission" date="2018-09" db="EMBL/GenBank/DDBJ databases">
        <title>The complete genome sequence of Neokomagataea tanensis NBRC 106556(T).</title>
        <authorList>
            <person name="Chua K.-O."/>
            <person name="See-Too W.-S."/>
            <person name="Hong K.-W."/>
            <person name="Yin W.-F."/>
            <person name="Chan K.-G."/>
        </authorList>
    </citation>
    <scope>NUCLEOTIDE SEQUENCE [LARGE SCALE GENOMIC DNA]</scope>
    <source>
        <strain evidence="8">AH13 \ NBRC 106556</strain>
    </source>
</reference>
<dbReference type="GO" id="GO:0015205">
    <property type="term" value="F:nucleobase transmembrane transporter activity"/>
    <property type="evidence" value="ECO:0007669"/>
    <property type="project" value="TreeGrafter"/>
</dbReference>
<feature type="transmembrane region" description="Helical" evidence="6">
    <location>
        <begin position="307"/>
        <end position="329"/>
    </location>
</feature>
<feature type="transmembrane region" description="Helical" evidence="6">
    <location>
        <begin position="59"/>
        <end position="80"/>
    </location>
</feature>
<keyword evidence="4 6" id="KW-1133">Transmembrane helix</keyword>
<evidence type="ECO:0000256" key="6">
    <source>
        <dbReference type="SAM" id="Phobius"/>
    </source>
</evidence>
<feature type="transmembrane region" description="Helical" evidence="6">
    <location>
        <begin position="378"/>
        <end position="397"/>
    </location>
</feature>
<evidence type="ECO:0000256" key="5">
    <source>
        <dbReference type="ARBA" id="ARBA00023136"/>
    </source>
</evidence>
<feature type="transmembrane region" description="Helical" evidence="6">
    <location>
        <begin position="349"/>
        <end position="366"/>
    </location>
</feature>
<proteinExistence type="inferred from homology"/>
<dbReference type="InterPro" id="IPR001248">
    <property type="entry name" value="Pur-cyt_permease"/>
</dbReference>
<keyword evidence="8" id="KW-1185">Reference proteome</keyword>
<protein>
    <submittedName>
        <fullName evidence="7">NCS1 family nucleobase:cation symporter-1</fullName>
    </submittedName>
</protein>
<feature type="transmembrane region" description="Helical" evidence="6">
    <location>
        <begin position="452"/>
        <end position="471"/>
    </location>
</feature>
<feature type="transmembrane region" description="Helical" evidence="6">
    <location>
        <begin position="264"/>
        <end position="286"/>
    </location>
</feature>
<dbReference type="PANTHER" id="PTHR30618">
    <property type="entry name" value="NCS1 FAMILY PURINE/PYRIMIDINE TRANSPORTER"/>
    <property type="match status" value="1"/>
</dbReference>
<organism evidence="7 8">
    <name type="scientific">Neokomagataea tanensis</name>
    <dbReference type="NCBI Taxonomy" id="661191"/>
    <lineage>
        <taxon>Bacteria</taxon>
        <taxon>Pseudomonadati</taxon>
        <taxon>Pseudomonadota</taxon>
        <taxon>Alphaproteobacteria</taxon>
        <taxon>Acetobacterales</taxon>
        <taxon>Acetobacteraceae</taxon>
        <taxon>Neokomagataea</taxon>
    </lineage>
</organism>
<evidence type="ECO:0000313" key="8">
    <source>
        <dbReference type="Proteomes" id="UP000317214"/>
    </source>
</evidence>
<name>A0A4Y6V991_9PROT</name>
<dbReference type="CDD" id="cd11555">
    <property type="entry name" value="SLC-NCS1sbd_u1"/>
    <property type="match status" value="1"/>
</dbReference>
<evidence type="ECO:0000256" key="4">
    <source>
        <dbReference type="ARBA" id="ARBA00022989"/>
    </source>
</evidence>
<evidence type="ECO:0000256" key="1">
    <source>
        <dbReference type="ARBA" id="ARBA00004141"/>
    </source>
</evidence>
<dbReference type="RefSeq" id="WP_141493411.1">
    <property type="nucleotide sequence ID" value="NZ_CP032485.1"/>
</dbReference>
<feature type="transmembrane region" description="Helical" evidence="6">
    <location>
        <begin position="224"/>
        <end position="244"/>
    </location>
</feature>
<dbReference type="Gene3D" id="1.10.4160.10">
    <property type="entry name" value="Hydantoin permease"/>
    <property type="match status" value="1"/>
</dbReference>
<feature type="transmembrane region" description="Helical" evidence="6">
    <location>
        <begin position="92"/>
        <end position="118"/>
    </location>
</feature>
<gene>
    <name evidence="7" type="ORF">D5366_09885</name>
</gene>
<evidence type="ECO:0000256" key="2">
    <source>
        <dbReference type="ARBA" id="ARBA00008974"/>
    </source>
</evidence>
<dbReference type="Proteomes" id="UP000317214">
    <property type="component" value="Chromosome"/>
</dbReference>
<dbReference type="KEGG" id="ntn:D5366_09885"/>
<dbReference type="OrthoDB" id="9780088at2"/>
<sequence length="473" mass="52725">MKNTPETKLTGCLINADLAPVTERNWTWKDFLFLWMSDVHSVAGYMTIGSLFLMGLPVLSVLVGLLFAIIIVQILCNLIAVPSQKTGAPFPVIIRGAFGVYGAIIPALVRGIIAVGWYGIQTWLASNAVVLFMVRLLPSWAVFSDVHKHGFLGLSALGWASFISIWLLQLVVFWRGMEAIRRFIDLAGPAIYITMILLDAVLLYKTKGHIHFANFQHSTNDHHYLLNFFSVISLTVAFFSPIILNFGDFARYSPTVSSIKKGNFWGLPVNFMAFSILSLITISLTQPIFGELIIDPVETVARLDNQTIAIIGILTFVLATIGINISANFVSASFDFSNIAPSSISWRKGGIIASFGAIIFTPWNLYARPELIHLTLDILGLFIAPVTGILISEYYIVQNKSLEINDLYTTNIYGNYWYFYGFNIKSIISLFLSVGLGLVVVFLPYLSFAQNFTWFIGFFSGLFLHSIFMLIKK</sequence>
<evidence type="ECO:0000313" key="7">
    <source>
        <dbReference type="EMBL" id="QDH25468.1"/>
    </source>
</evidence>
<keyword evidence="5 6" id="KW-0472">Membrane</keyword>
<feature type="transmembrane region" description="Helical" evidence="6">
    <location>
        <begin position="150"/>
        <end position="174"/>
    </location>
</feature>
<dbReference type="EMBL" id="CP032485">
    <property type="protein sequence ID" value="QDH25468.1"/>
    <property type="molecule type" value="Genomic_DNA"/>
</dbReference>
<feature type="transmembrane region" description="Helical" evidence="6">
    <location>
        <begin position="417"/>
        <end position="445"/>
    </location>
</feature>
<feature type="transmembrane region" description="Helical" evidence="6">
    <location>
        <begin position="186"/>
        <end position="204"/>
    </location>
</feature>
<feature type="transmembrane region" description="Helical" evidence="6">
    <location>
        <begin position="124"/>
        <end position="143"/>
    </location>
</feature>
<dbReference type="PANTHER" id="PTHR30618:SF6">
    <property type="entry name" value="NCS1 FAMILY NUCLEOBASE:CATION SYMPORTER-1"/>
    <property type="match status" value="1"/>
</dbReference>
<dbReference type="InterPro" id="IPR045225">
    <property type="entry name" value="Uracil/uridine/allantoin_perm"/>
</dbReference>
<dbReference type="Pfam" id="PF02133">
    <property type="entry name" value="Transp_cyt_pur"/>
    <property type="match status" value="1"/>
</dbReference>